<proteinExistence type="inferred from homology"/>
<dbReference type="SUPFAM" id="SSF51366">
    <property type="entry name" value="Ribulose-phoshate binding barrel"/>
    <property type="match status" value="1"/>
</dbReference>
<gene>
    <name evidence="9" type="primary">trpF</name>
    <name evidence="11" type="ordered locus">Dde_3480</name>
</gene>
<keyword evidence="8 9" id="KW-0413">Isomerase</keyword>
<sequence>MFVEKDALTKVCGITRQQDADLCVELDADLVGFVFHPESPRCMTPEAVRAIETPGLMRTGVFVNQTADEVRLIMQRARLDVAQLHGGQDEAFCTRVGRSRVIKVLWPATYATRSELEDDMRRFAHCSRFMLFDAGTSGGGSGATLDWKWLAGTPGIKTWFVAGGLGPDTLAEAIRQCNPCGVDLNSGVESAPGIKDEARLRACFRILGGDHRPM</sequence>
<dbReference type="InterPro" id="IPR044643">
    <property type="entry name" value="TrpF_fam"/>
</dbReference>
<comment type="catalytic activity">
    <reaction evidence="1 9">
        <text>N-(5-phospho-beta-D-ribosyl)anthranilate = 1-(2-carboxyphenylamino)-1-deoxy-D-ribulose 5-phosphate</text>
        <dbReference type="Rhea" id="RHEA:21540"/>
        <dbReference type="ChEBI" id="CHEBI:18277"/>
        <dbReference type="ChEBI" id="CHEBI:58613"/>
        <dbReference type="EC" id="5.3.1.24"/>
    </reaction>
</comment>
<dbReference type="EMBL" id="CP000112">
    <property type="protein sequence ID" value="ABB40273.1"/>
    <property type="molecule type" value="Genomic_DNA"/>
</dbReference>
<dbReference type="Proteomes" id="UP000002710">
    <property type="component" value="Chromosome"/>
</dbReference>
<organism evidence="11 12">
    <name type="scientific">Oleidesulfovibrio alaskensis (strain ATCC BAA-1058 / DSM 17464 / G20)</name>
    <name type="common">Desulfovibrio alaskensis</name>
    <dbReference type="NCBI Taxonomy" id="207559"/>
    <lineage>
        <taxon>Bacteria</taxon>
        <taxon>Pseudomonadati</taxon>
        <taxon>Thermodesulfobacteriota</taxon>
        <taxon>Desulfovibrionia</taxon>
        <taxon>Desulfovibrionales</taxon>
        <taxon>Desulfovibrionaceae</taxon>
        <taxon>Oleidesulfovibrio</taxon>
    </lineage>
</organism>
<comment type="similarity">
    <text evidence="9">Belongs to the TrpF family.</text>
</comment>
<dbReference type="HAMAP" id="MF_00135">
    <property type="entry name" value="PRAI"/>
    <property type="match status" value="1"/>
</dbReference>
<dbReference type="UniPathway" id="UPA00035">
    <property type="reaction ID" value="UER00042"/>
</dbReference>
<keyword evidence="7 9" id="KW-0057">Aromatic amino acid biosynthesis</keyword>
<dbReference type="AlphaFoldDB" id="Q30VM3"/>
<dbReference type="GO" id="GO:0000162">
    <property type="term" value="P:L-tryptophan biosynthetic process"/>
    <property type="evidence" value="ECO:0007669"/>
    <property type="project" value="UniProtKB-UniRule"/>
</dbReference>
<dbReference type="InterPro" id="IPR013785">
    <property type="entry name" value="Aldolase_TIM"/>
</dbReference>
<dbReference type="STRING" id="207559.Dde_3480"/>
<evidence type="ECO:0000256" key="8">
    <source>
        <dbReference type="ARBA" id="ARBA00023235"/>
    </source>
</evidence>
<evidence type="ECO:0000256" key="7">
    <source>
        <dbReference type="ARBA" id="ARBA00023141"/>
    </source>
</evidence>
<dbReference type="InterPro" id="IPR011060">
    <property type="entry name" value="RibuloseP-bd_barrel"/>
</dbReference>
<dbReference type="Gene3D" id="3.20.20.70">
    <property type="entry name" value="Aldolase class I"/>
    <property type="match status" value="1"/>
</dbReference>
<protein>
    <recommendedName>
        <fullName evidence="4 9">N-(5'-phosphoribosyl)anthranilate isomerase</fullName>
        <shortName evidence="9">PRAI</shortName>
        <ecNumber evidence="3 9">5.3.1.24</ecNumber>
    </recommendedName>
</protein>
<evidence type="ECO:0000256" key="6">
    <source>
        <dbReference type="ARBA" id="ARBA00022822"/>
    </source>
</evidence>
<evidence type="ECO:0000313" key="12">
    <source>
        <dbReference type="Proteomes" id="UP000002710"/>
    </source>
</evidence>
<dbReference type="InterPro" id="IPR001240">
    <property type="entry name" value="PRAI_dom"/>
</dbReference>
<dbReference type="CDD" id="cd00405">
    <property type="entry name" value="PRAI"/>
    <property type="match status" value="1"/>
</dbReference>
<dbReference type="RefSeq" id="WP_011369177.1">
    <property type="nucleotide sequence ID" value="NC_007519.1"/>
</dbReference>
<dbReference type="eggNOG" id="COG0135">
    <property type="taxonomic scope" value="Bacteria"/>
</dbReference>
<comment type="pathway">
    <text evidence="2 9">Amino-acid biosynthesis; L-tryptophan biosynthesis; L-tryptophan from chorismate: step 3/5.</text>
</comment>
<evidence type="ECO:0000256" key="3">
    <source>
        <dbReference type="ARBA" id="ARBA00012572"/>
    </source>
</evidence>
<evidence type="ECO:0000256" key="9">
    <source>
        <dbReference type="HAMAP-Rule" id="MF_00135"/>
    </source>
</evidence>
<name>Q30VM3_OLEA2</name>
<evidence type="ECO:0000256" key="1">
    <source>
        <dbReference type="ARBA" id="ARBA00001164"/>
    </source>
</evidence>
<dbReference type="EC" id="5.3.1.24" evidence="3 9"/>
<evidence type="ECO:0000256" key="4">
    <source>
        <dbReference type="ARBA" id="ARBA00022272"/>
    </source>
</evidence>
<evidence type="ECO:0000313" key="11">
    <source>
        <dbReference type="EMBL" id="ABB40273.1"/>
    </source>
</evidence>
<dbReference type="GO" id="GO:0004640">
    <property type="term" value="F:phosphoribosylanthranilate isomerase activity"/>
    <property type="evidence" value="ECO:0007669"/>
    <property type="project" value="UniProtKB-UniRule"/>
</dbReference>
<accession>Q30VM3</accession>
<dbReference type="HOGENOM" id="CLU_076364_2_0_7"/>
<reference evidence="11 12" key="1">
    <citation type="journal article" date="2011" name="J. Bacteriol.">
        <title>Complete genome sequence and updated annotation of Desulfovibrio alaskensis G20.</title>
        <authorList>
            <person name="Hauser L.J."/>
            <person name="Land M.L."/>
            <person name="Brown S.D."/>
            <person name="Larimer F."/>
            <person name="Keller K.L."/>
            <person name="Rapp-Giles B.J."/>
            <person name="Price M.N."/>
            <person name="Lin M."/>
            <person name="Bruce D.C."/>
            <person name="Detter J.C."/>
            <person name="Tapia R."/>
            <person name="Han C.S."/>
            <person name="Goodwin L.A."/>
            <person name="Cheng J.F."/>
            <person name="Pitluck S."/>
            <person name="Copeland A."/>
            <person name="Lucas S."/>
            <person name="Nolan M."/>
            <person name="Lapidus A.L."/>
            <person name="Palumbo A.V."/>
            <person name="Wall J.D."/>
        </authorList>
    </citation>
    <scope>NUCLEOTIDE SEQUENCE [LARGE SCALE GENOMIC DNA]</scope>
    <source>
        <strain evidence="12">ATCC BAA 1058 / DSM 17464 / G20</strain>
    </source>
</reference>
<dbReference type="PANTHER" id="PTHR42894:SF1">
    <property type="entry name" value="N-(5'-PHOSPHORIBOSYL)ANTHRANILATE ISOMERASE"/>
    <property type="match status" value="1"/>
</dbReference>
<keyword evidence="5 9" id="KW-0028">Amino-acid biosynthesis</keyword>
<feature type="domain" description="N-(5'phosphoribosyl) anthranilate isomerase (PRAI)" evidence="10">
    <location>
        <begin position="10"/>
        <end position="203"/>
    </location>
</feature>
<keyword evidence="6 9" id="KW-0822">Tryptophan biosynthesis</keyword>
<evidence type="ECO:0000259" key="10">
    <source>
        <dbReference type="Pfam" id="PF00697"/>
    </source>
</evidence>
<keyword evidence="12" id="KW-1185">Reference proteome</keyword>
<evidence type="ECO:0000256" key="2">
    <source>
        <dbReference type="ARBA" id="ARBA00004664"/>
    </source>
</evidence>
<dbReference type="Pfam" id="PF00697">
    <property type="entry name" value="PRAI"/>
    <property type="match status" value="1"/>
</dbReference>
<dbReference type="KEGG" id="dde:Dde_3480"/>
<dbReference type="PANTHER" id="PTHR42894">
    <property type="entry name" value="N-(5'-PHOSPHORIBOSYL)ANTHRANILATE ISOMERASE"/>
    <property type="match status" value="1"/>
</dbReference>
<evidence type="ECO:0000256" key="5">
    <source>
        <dbReference type="ARBA" id="ARBA00022605"/>
    </source>
</evidence>